<dbReference type="SUPFAM" id="SSF57756">
    <property type="entry name" value="Retrovirus zinc finger-like domains"/>
    <property type="match status" value="1"/>
</dbReference>
<dbReference type="InParanoid" id="A7TED6"/>
<keyword evidence="2" id="KW-1185">Reference proteome</keyword>
<accession>A7TED6</accession>
<dbReference type="OMA" id="HTRANCQ"/>
<protein>
    <recommendedName>
        <fullName evidence="3">CCHC-type domain-containing protein</fullName>
    </recommendedName>
</protein>
<proteinExistence type="predicted"/>
<sequence>MTSSNTGDDLIKLSLAMDQIAKLILEKKQSIDNNDEISHKNLETFINLSNELFKGNKVILDKGKIEKILIKDKNKFDIIENDKHEKFILLPVIDDNVEIVDKDINDDSKLTTKKKKKKKNKIACSFCNEIGHTRANCQKRLMKPI</sequence>
<gene>
    <name evidence="1" type="ORF">Kpol_1002p107</name>
</gene>
<dbReference type="GO" id="GO:0003676">
    <property type="term" value="F:nucleic acid binding"/>
    <property type="evidence" value="ECO:0007669"/>
    <property type="project" value="InterPro"/>
</dbReference>
<evidence type="ECO:0000313" key="1">
    <source>
        <dbReference type="EMBL" id="EDO19458.1"/>
    </source>
</evidence>
<dbReference type="eggNOG" id="ENOG502S6BB">
    <property type="taxonomic scope" value="Eukaryota"/>
</dbReference>
<dbReference type="KEGG" id="vpo:Kpol_1002p107"/>
<evidence type="ECO:0000313" key="2">
    <source>
        <dbReference type="Proteomes" id="UP000000267"/>
    </source>
</evidence>
<dbReference type="Pfam" id="PF16588">
    <property type="entry name" value="zf-C2H2_10"/>
    <property type="match status" value="1"/>
</dbReference>
<dbReference type="AlphaFoldDB" id="A7TED6"/>
<organism evidence="2">
    <name type="scientific">Vanderwaltozyma polyspora (strain ATCC 22028 / DSM 70294 / BCRC 21397 / CBS 2163 / NBRC 10782 / NRRL Y-8283 / UCD 57-17)</name>
    <name type="common">Kluyveromyces polysporus</name>
    <dbReference type="NCBI Taxonomy" id="436907"/>
    <lineage>
        <taxon>Eukaryota</taxon>
        <taxon>Fungi</taxon>
        <taxon>Dikarya</taxon>
        <taxon>Ascomycota</taxon>
        <taxon>Saccharomycotina</taxon>
        <taxon>Saccharomycetes</taxon>
        <taxon>Saccharomycetales</taxon>
        <taxon>Saccharomycetaceae</taxon>
        <taxon>Vanderwaltozyma</taxon>
    </lineage>
</organism>
<evidence type="ECO:0008006" key="3">
    <source>
        <dbReference type="Google" id="ProtNLM"/>
    </source>
</evidence>
<dbReference type="HOGENOM" id="CLU_125085_0_0_1"/>
<dbReference type="EMBL" id="DS480379">
    <property type="protein sequence ID" value="EDO19458.1"/>
    <property type="molecule type" value="Genomic_DNA"/>
</dbReference>
<dbReference type="Proteomes" id="UP000000267">
    <property type="component" value="Unassembled WGS sequence"/>
</dbReference>
<dbReference type="PhylomeDB" id="A7TED6"/>
<dbReference type="OrthoDB" id="4069967at2759"/>
<dbReference type="GO" id="GO:0008270">
    <property type="term" value="F:zinc ion binding"/>
    <property type="evidence" value="ECO:0007669"/>
    <property type="project" value="InterPro"/>
</dbReference>
<reference evidence="1 2" key="1">
    <citation type="journal article" date="2007" name="Proc. Natl. Acad. Sci. U.S.A.">
        <title>Independent sorting-out of thousands of duplicated gene pairs in two yeast species descended from a whole-genome duplication.</title>
        <authorList>
            <person name="Scannell D.R."/>
            <person name="Frank A.C."/>
            <person name="Conant G.C."/>
            <person name="Byrne K.P."/>
            <person name="Woolfit M."/>
            <person name="Wolfe K.H."/>
        </authorList>
    </citation>
    <scope>NUCLEOTIDE SEQUENCE [LARGE SCALE GENOMIC DNA]</scope>
    <source>
        <strain evidence="2">ATCC 22028 / DSM 70294 / BCRC 21397 / CBS 2163 / NBRC 10782 / NRRL Y-8283 / UCD 57-17</strain>
    </source>
</reference>
<dbReference type="GeneID" id="5547813"/>
<dbReference type="FunCoup" id="A7TED6">
    <property type="interactions" value="28"/>
</dbReference>
<dbReference type="InterPro" id="IPR036875">
    <property type="entry name" value="Znf_CCHC_sf"/>
</dbReference>
<dbReference type="RefSeq" id="XP_001647316.1">
    <property type="nucleotide sequence ID" value="XM_001647266.1"/>
</dbReference>
<name>A7TED6_VANPO</name>